<dbReference type="InterPro" id="IPR026791">
    <property type="entry name" value="DOCK"/>
</dbReference>
<comment type="similarity">
    <text evidence="3">Belongs to the DOCK family.</text>
</comment>
<dbReference type="PANTHER" id="PTHR45653:SF12">
    <property type="entry name" value="SPONGE, ISOFORM E"/>
    <property type="match status" value="1"/>
</dbReference>
<dbReference type="Gene3D" id="1.20.1270.350">
    <property type="entry name" value="Dedicator of cytokinesis N-terminal subdomain"/>
    <property type="match status" value="1"/>
</dbReference>
<reference evidence="5" key="2">
    <citation type="submission" date="2021-09" db="EMBL/GenBank/DDBJ databases">
        <authorList>
            <person name="Jia N."/>
            <person name="Wang J."/>
            <person name="Shi W."/>
            <person name="Du L."/>
            <person name="Sun Y."/>
            <person name="Zhan W."/>
            <person name="Jiang J."/>
            <person name="Wang Q."/>
            <person name="Zhang B."/>
            <person name="Ji P."/>
            <person name="Sakyi L.B."/>
            <person name="Cui X."/>
            <person name="Yuan T."/>
            <person name="Jiang B."/>
            <person name="Yang W."/>
            <person name="Lam T.T.-Y."/>
            <person name="Chang Q."/>
            <person name="Ding S."/>
            <person name="Wang X."/>
            <person name="Zhu J."/>
            <person name="Ruan X."/>
            <person name="Zhao L."/>
            <person name="Wei J."/>
            <person name="Que T."/>
            <person name="Du C."/>
            <person name="Cheng J."/>
            <person name="Dai P."/>
            <person name="Han X."/>
            <person name="Huang E."/>
            <person name="Gao Y."/>
            <person name="Liu J."/>
            <person name="Shao H."/>
            <person name="Ye R."/>
            <person name="Li L."/>
            <person name="Wei W."/>
            <person name="Wang X."/>
            <person name="Wang C."/>
            <person name="Huo Q."/>
            <person name="Li W."/>
            <person name="Guo W."/>
            <person name="Chen H."/>
            <person name="Chen S."/>
            <person name="Zhou L."/>
            <person name="Zhou L."/>
            <person name="Ni X."/>
            <person name="Tian J."/>
            <person name="Zhou Y."/>
            <person name="Sheng Y."/>
            <person name="Liu T."/>
            <person name="Pan Y."/>
            <person name="Xia L."/>
            <person name="Li J."/>
            <person name="Zhao F."/>
            <person name="Cao W."/>
        </authorList>
    </citation>
    <scope>NUCLEOTIDE SEQUENCE</scope>
    <source>
        <strain evidence="5">Rsan-2018</strain>
        <tissue evidence="5">Larvae</tissue>
    </source>
</reference>
<keyword evidence="2" id="KW-0963">Cytoplasm</keyword>
<comment type="subcellular location">
    <subcellularLocation>
        <location evidence="1">Cytoplasm</location>
    </subcellularLocation>
</comment>
<dbReference type="GO" id="GO:0005886">
    <property type="term" value="C:plasma membrane"/>
    <property type="evidence" value="ECO:0007669"/>
    <property type="project" value="TreeGrafter"/>
</dbReference>
<name>A0A9D4PKG0_RHISA</name>
<dbReference type="GO" id="GO:0007264">
    <property type="term" value="P:small GTPase-mediated signal transduction"/>
    <property type="evidence" value="ECO:0007669"/>
    <property type="project" value="InterPro"/>
</dbReference>
<dbReference type="PROSITE" id="PS51650">
    <property type="entry name" value="C2_DOCK"/>
    <property type="match status" value="1"/>
</dbReference>
<dbReference type="InterPro" id="IPR027007">
    <property type="entry name" value="C2_DOCK-type_domain"/>
</dbReference>
<organism evidence="5 6">
    <name type="scientific">Rhipicephalus sanguineus</name>
    <name type="common">Brown dog tick</name>
    <name type="synonym">Ixodes sanguineus</name>
    <dbReference type="NCBI Taxonomy" id="34632"/>
    <lineage>
        <taxon>Eukaryota</taxon>
        <taxon>Metazoa</taxon>
        <taxon>Ecdysozoa</taxon>
        <taxon>Arthropoda</taxon>
        <taxon>Chelicerata</taxon>
        <taxon>Arachnida</taxon>
        <taxon>Acari</taxon>
        <taxon>Parasitiformes</taxon>
        <taxon>Ixodida</taxon>
        <taxon>Ixodoidea</taxon>
        <taxon>Ixodidae</taxon>
        <taxon>Rhipicephalinae</taxon>
        <taxon>Rhipicephalus</taxon>
        <taxon>Rhipicephalus</taxon>
    </lineage>
</organism>
<dbReference type="InterPro" id="IPR042455">
    <property type="entry name" value="DOCK_N_sub1"/>
</dbReference>
<dbReference type="EMBL" id="JABSTV010001252">
    <property type="protein sequence ID" value="KAH7946506.1"/>
    <property type="molecule type" value="Genomic_DNA"/>
</dbReference>
<feature type="domain" description="C2 DOCK-type" evidence="4">
    <location>
        <begin position="372"/>
        <end position="530"/>
    </location>
</feature>
<evidence type="ECO:0000259" key="4">
    <source>
        <dbReference type="PROSITE" id="PS51650"/>
    </source>
</evidence>
<dbReference type="VEuPathDB" id="VectorBase:RSAN_057482"/>
<accession>A0A9D4PKG0</accession>
<dbReference type="Pfam" id="PF14429">
    <property type="entry name" value="DOCK-C2"/>
    <property type="match status" value="1"/>
</dbReference>
<reference evidence="5" key="1">
    <citation type="journal article" date="2020" name="Cell">
        <title>Large-Scale Comparative Analyses of Tick Genomes Elucidate Their Genetic Diversity and Vector Capacities.</title>
        <authorList>
            <consortium name="Tick Genome and Microbiome Consortium (TIGMIC)"/>
            <person name="Jia N."/>
            <person name="Wang J."/>
            <person name="Shi W."/>
            <person name="Du L."/>
            <person name="Sun Y."/>
            <person name="Zhan W."/>
            <person name="Jiang J.F."/>
            <person name="Wang Q."/>
            <person name="Zhang B."/>
            <person name="Ji P."/>
            <person name="Bell-Sakyi L."/>
            <person name="Cui X.M."/>
            <person name="Yuan T.T."/>
            <person name="Jiang B.G."/>
            <person name="Yang W.F."/>
            <person name="Lam T.T."/>
            <person name="Chang Q.C."/>
            <person name="Ding S.J."/>
            <person name="Wang X.J."/>
            <person name="Zhu J.G."/>
            <person name="Ruan X.D."/>
            <person name="Zhao L."/>
            <person name="Wei J.T."/>
            <person name="Ye R.Z."/>
            <person name="Que T.C."/>
            <person name="Du C.H."/>
            <person name="Zhou Y.H."/>
            <person name="Cheng J.X."/>
            <person name="Dai P.F."/>
            <person name="Guo W.B."/>
            <person name="Han X.H."/>
            <person name="Huang E.J."/>
            <person name="Li L.F."/>
            <person name="Wei W."/>
            <person name="Gao Y.C."/>
            <person name="Liu J.Z."/>
            <person name="Shao H.Z."/>
            <person name="Wang X."/>
            <person name="Wang C.C."/>
            <person name="Yang T.C."/>
            <person name="Huo Q.B."/>
            <person name="Li W."/>
            <person name="Chen H.Y."/>
            <person name="Chen S.E."/>
            <person name="Zhou L.G."/>
            <person name="Ni X.B."/>
            <person name="Tian J.H."/>
            <person name="Sheng Y."/>
            <person name="Liu T."/>
            <person name="Pan Y.S."/>
            <person name="Xia L.Y."/>
            <person name="Li J."/>
            <person name="Zhao F."/>
            <person name="Cao W.C."/>
        </authorList>
    </citation>
    <scope>NUCLEOTIDE SEQUENCE</scope>
    <source>
        <strain evidence="5">Rsan-2018</strain>
    </source>
</reference>
<dbReference type="GO" id="GO:0005737">
    <property type="term" value="C:cytoplasm"/>
    <property type="evidence" value="ECO:0007669"/>
    <property type="project" value="UniProtKB-SubCell"/>
</dbReference>
<dbReference type="Pfam" id="PF23554">
    <property type="entry name" value="TPR_DOCK"/>
    <property type="match status" value="1"/>
</dbReference>
<dbReference type="GO" id="GO:0031267">
    <property type="term" value="F:small GTPase binding"/>
    <property type="evidence" value="ECO:0007669"/>
    <property type="project" value="TreeGrafter"/>
</dbReference>
<sequence length="711" mass="78363">MKLPPATSMPEQWEPTKSSSKYGVGWYRGHRIGDKVQKGIFPASHIALKACHVTNQGPYETVEPAEGATAREVASVLREWHPLWKKLYLERDVERFTALRQAMSDLVEWRRQLLSAALTQDQERSLCLRAAARIDWGNRLLGLSLVPRTEGGAVADPDRLGPVELYRVHVSSAAAEAELRPLQQQPTHAGPHLRLSLRHASASSLELHFALYDAQAGQFFSENFLVKSTKCGQSSFLASHAAVFMDVYRPEGQQLHLVVRVIRTGRLLGDKGSGDHESYRRPLACGVIDLTTLPWDVGGETEHAVRLVTCNEADFHQLHELIVRKMGHKMAPLQPSLGLSVCLRPVSDPEEEGLPVVRMRGFPEVIMPGDVRNDLYLTLDRADLAGPAKNIEARLMLVAADGRILQDCLSGGVGQLEPSCEWRSLVLCRTCTPRWGEAVHVRLPLEPLEGAHVRVELRHCSARSGREPRLLACALLPLLQRGTVLPNGPHELPVLRADPPGGAQARHEALHLTTLLISTKLTQNRDLLALLRWKEQPDDVPQALLGLTKLDGEEIVKFLQDILDALFSMFSTADGNSTPYSGLVFKTLVYILSLLESPKFEHFKPVLDAYIKGHFAAALVYKGLLRCVAHCAELAGDAGDEAPSVEHCFASLEAVMQFVVQSRLLLSRATGTDPSEGFWADLQPMLAACERMLTVGASGPPTLAQGRSIRF</sequence>
<dbReference type="Proteomes" id="UP000821837">
    <property type="component" value="Chromosome 6"/>
</dbReference>
<evidence type="ECO:0000313" key="6">
    <source>
        <dbReference type="Proteomes" id="UP000821837"/>
    </source>
</evidence>
<evidence type="ECO:0000256" key="3">
    <source>
        <dbReference type="PROSITE-ProRule" id="PRU00983"/>
    </source>
</evidence>
<keyword evidence="6" id="KW-1185">Reference proteome</keyword>
<dbReference type="GO" id="GO:0005085">
    <property type="term" value="F:guanyl-nucleotide exchange factor activity"/>
    <property type="evidence" value="ECO:0007669"/>
    <property type="project" value="InterPro"/>
</dbReference>
<dbReference type="InterPro" id="IPR035892">
    <property type="entry name" value="C2_domain_sf"/>
</dbReference>
<proteinExistence type="inferred from homology"/>
<dbReference type="InterPro" id="IPR032376">
    <property type="entry name" value="DOCK_N"/>
</dbReference>
<evidence type="ECO:0000256" key="2">
    <source>
        <dbReference type="ARBA" id="ARBA00022490"/>
    </source>
</evidence>
<protein>
    <recommendedName>
        <fullName evidence="4">C2 DOCK-type domain-containing protein</fullName>
    </recommendedName>
</protein>
<gene>
    <name evidence="5" type="ORF">HPB52_000258</name>
</gene>
<evidence type="ECO:0000256" key="1">
    <source>
        <dbReference type="ARBA" id="ARBA00004496"/>
    </source>
</evidence>
<dbReference type="Gene3D" id="2.60.40.150">
    <property type="entry name" value="C2 domain"/>
    <property type="match status" value="1"/>
</dbReference>
<dbReference type="Pfam" id="PF16172">
    <property type="entry name" value="DOCK_N"/>
    <property type="match status" value="1"/>
</dbReference>
<dbReference type="AlphaFoldDB" id="A0A9D4PKG0"/>
<comment type="caution">
    <text evidence="5">The sequence shown here is derived from an EMBL/GenBank/DDBJ whole genome shotgun (WGS) entry which is preliminary data.</text>
</comment>
<dbReference type="InterPro" id="IPR056372">
    <property type="entry name" value="TPR_DOCK"/>
</dbReference>
<dbReference type="PANTHER" id="PTHR45653">
    <property type="entry name" value="DEDICATOR OF CYTOKINESIS"/>
    <property type="match status" value="1"/>
</dbReference>
<evidence type="ECO:0000313" key="5">
    <source>
        <dbReference type="EMBL" id="KAH7946506.1"/>
    </source>
</evidence>